<keyword evidence="1" id="KW-1133">Transmembrane helix</keyword>
<keyword evidence="3" id="KW-1185">Reference proteome</keyword>
<gene>
    <name evidence="2" type="ordered locus">Shell_0816</name>
</gene>
<protein>
    <submittedName>
        <fullName evidence="2">Uncharacterized protein</fullName>
    </submittedName>
</protein>
<evidence type="ECO:0000256" key="1">
    <source>
        <dbReference type="SAM" id="Phobius"/>
    </source>
</evidence>
<evidence type="ECO:0000313" key="3">
    <source>
        <dbReference type="Proteomes" id="UP000002573"/>
    </source>
</evidence>
<sequence length="346" mass="40177">MTNWAVIVIILLTLLILIIFIVLFPTIMIFLPARNTSSTNIDTNTTTNTTSPEYLEEMPRDVIIIVKRPLEEWKQMYLQYLNITYYQDIYIYNLSLDAPEEIYFHDLIEIIKNADNDTYVLELNGYDPNNKRVDNIHVKVYIPMFVLRILNDIKLGDAPPALDPVMYSIGQAIRFYVYNTASPKWNYTDYRITHIICTIVENRMEYGRRAWIHPLILLIDGYGVCRHQTIVANSLLSASGLWSADIVIPNISHVRTGVHVEKFPPNVNPPNPYIVTFKLNNETYNITFYACDVTWRTGFIDKELNSEVSTIYLPVDQFIEELKKHGIIVDYPELEPIIKIQIIQPP</sequence>
<dbReference type="AlphaFoldDB" id="D7D833"/>
<proteinExistence type="predicted"/>
<keyword evidence="1" id="KW-0812">Transmembrane</keyword>
<feature type="transmembrane region" description="Helical" evidence="1">
    <location>
        <begin position="6"/>
        <end position="31"/>
    </location>
</feature>
<accession>D7D833</accession>
<keyword evidence="1" id="KW-0472">Membrane</keyword>
<dbReference type="HOGENOM" id="CLU_800811_0_0_2"/>
<dbReference type="GeneID" id="9234105"/>
<reference evidence="2 3" key="2">
    <citation type="journal article" date="2011" name="Stand. Genomic Sci.">
        <title>Complete genome sequence of Staphylothermus hellenicus P8.</title>
        <authorList>
            <person name="Anderson I."/>
            <person name="Wirth R."/>
            <person name="Lucas S."/>
            <person name="Copeland A."/>
            <person name="Lapidus A."/>
            <person name="Cheng J.F."/>
            <person name="Goodwin L."/>
            <person name="Pitluck S."/>
            <person name="Davenport K."/>
            <person name="Detter J.C."/>
            <person name="Han C."/>
            <person name="Tapia R."/>
            <person name="Land M."/>
            <person name="Hauser L."/>
            <person name="Pati A."/>
            <person name="Mikhailova N."/>
            <person name="Woyke T."/>
            <person name="Klenk H.P."/>
            <person name="Kyrpides N."/>
            <person name="Ivanova N."/>
        </authorList>
    </citation>
    <scope>NUCLEOTIDE SEQUENCE [LARGE SCALE GENOMIC DNA]</scope>
    <source>
        <strain evidence="3">DSM 12710 / JCM 10830 / BK20S6-10-b1 / P8</strain>
    </source>
</reference>
<dbReference type="Proteomes" id="UP000002573">
    <property type="component" value="Chromosome"/>
</dbReference>
<dbReference type="RefSeq" id="WP_013143127.1">
    <property type="nucleotide sequence ID" value="NC_014205.1"/>
</dbReference>
<reference evidence="3" key="1">
    <citation type="submission" date="2010-05" db="EMBL/GenBank/DDBJ databases">
        <title>Complete sequence of Staphylothermus hellenicus DSM 12710.</title>
        <authorList>
            <consortium name="US DOE Joint Genome Institute"/>
            <person name="Lucas S."/>
            <person name="Copeland A."/>
            <person name="Lapidus A."/>
            <person name="Cheng J.-F."/>
            <person name="Bruce D."/>
            <person name="Goodwin L."/>
            <person name="Pitluck S."/>
            <person name="Davenport K."/>
            <person name="Detter J.C."/>
            <person name="Han C."/>
            <person name="Tapia R."/>
            <person name="Larimer F."/>
            <person name="Land M."/>
            <person name="Hauser L."/>
            <person name="Kyrpides N."/>
            <person name="Mikhailova N."/>
            <person name="Anderson I.J."/>
            <person name="Woyke T."/>
        </authorList>
    </citation>
    <scope>NUCLEOTIDE SEQUENCE [LARGE SCALE GENOMIC DNA]</scope>
    <source>
        <strain evidence="3">DSM 12710 / JCM 10830 / BK20S6-10-b1 / P8</strain>
    </source>
</reference>
<dbReference type="KEGG" id="shc:Shell_0816"/>
<name>D7D833_STAHD</name>
<dbReference type="EMBL" id="CP002051">
    <property type="protein sequence ID" value="ADI31929.1"/>
    <property type="molecule type" value="Genomic_DNA"/>
</dbReference>
<organism evidence="2 3">
    <name type="scientific">Staphylothermus hellenicus (strain DSM 12710 / JCM 10830 / BK20S6-10-b1 / P8)</name>
    <dbReference type="NCBI Taxonomy" id="591019"/>
    <lineage>
        <taxon>Archaea</taxon>
        <taxon>Thermoproteota</taxon>
        <taxon>Thermoprotei</taxon>
        <taxon>Desulfurococcales</taxon>
        <taxon>Desulfurococcaceae</taxon>
        <taxon>Staphylothermus</taxon>
    </lineage>
</organism>
<evidence type="ECO:0000313" key="2">
    <source>
        <dbReference type="EMBL" id="ADI31929.1"/>
    </source>
</evidence>